<protein>
    <submittedName>
        <fullName evidence="1">Uncharacterized protein</fullName>
    </submittedName>
</protein>
<reference evidence="2" key="1">
    <citation type="submission" date="2015-01" db="EMBL/GenBank/DDBJ databases">
        <authorList>
            <person name="Manzoor Shahid"/>
            <person name="Zubair Saima"/>
        </authorList>
    </citation>
    <scope>NUCLEOTIDE SEQUENCE [LARGE SCALE GENOMIC DNA]</scope>
    <source>
        <strain evidence="2">Sp3</strain>
    </source>
</reference>
<name>A0A0B7MP73_9FIRM</name>
<keyword evidence="2" id="KW-1185">Reference proteome</keyword>
<evidence type="ECO:0000313" key="1">
    <source>
        <dbReference type="EMBL" id="CEO89751.1"/>
    </source>
</evidence>
<sequence>MVSKEKTGFICDGQLLIYIVYSSEDFEDLWGGGLNEYKDFLLARQREFQQWQEEHFGAWIVLVPFDKHDYSDWLKKNPIRRYYRDKHASWALWVAQNPKHLENIRARHPLQHYILKDESLKALLFGWFLPVIVPNASSMRLLKRPLPQDLIYQIRQEIISQILQPLPDFRRTSYLRGSGVTILPGDRLVYPNVIDRISEQIEQSLITTQENTSPSYINISDSNHISINPYWCYPRIAILCLPLLILGCAFDCETVTVRLSRAECSDLPLKIWKDYFHNFDVELYPGRGADFAIAGFTKHIHNEIKRDLPLDKELSQPQRPEYIMRIK</sequence>
<proteinExistence type="predicted"/>
<gene>
    <name evidence="1" type="ORF">SSCH_60014</name>
</gene>
<organism evidence="1 2">
    <name type="scientific">Syntrophaceticus schinkii</name>
    <dbReference type="NCBI Taxonomy" id="499207"/>
    <lineage>
        <taxon>Bacteria</taxon>
        <taxon>Bacillati</taxon>
        <taxon>Bacillota</taxon>
        <taxon>Clostridia</taxon>
        <taxon>Thermoanaerobacterales</taxon>
        <taxon>Thermoanaerobacterales Family III. Incertae Sedis</taxon>
        <taxon>Syntrophaceticus</taxon>
    </lineage>
</organism>
<accession>A0A0B7MP73</accession>
<evidence type="ECO:0000313" key="2">
    <source>
        <dbReference type="Proteomes" id="UP000046155"/>
    </source>
</evidence>
<dbReference type="OrthoDB" id="2112547at2"/>
<dbReference type="AlphaFoldDB" id="A0A0B7MP73"/>
<dbReference type="RefSeq" id="WP_044665633.1">
    <property type="nucleotide sequence ID" value="NZ_CDRZ01000258.1"/>
</dbReference>
<dbReference type="Proteomes" id="UP000046155">
    <property type="component" value="Unassembled WGS sequence"/>
</dbReference>
<dbReference type="EMBL" id="CDRZ01000258">
    <property type="protein sequence ID" value="CEO89751.1"/>
    <property type="molecule type" value="Genomic_DNA"/>
</dbReference>